<accession>A0A4S2F2U5</accession>
<keyword evidence="4" id="KW-1185">Reference proteome</keyword>
<dbReference type="Proteomes" id="UP000310263">
    <property type="component" value="Unassembled WGS sequence"/>
</dbReference>
<keyword evidence="2" id="KW-0472">Membrane</keyword>
<gene>
    <name evidence="3" type="ORF">E5334_00935</name>
</gene>
<dbReference type="RefSeq" id="WP_136011740.1">
    <property type="nucleotide sequence ID" value="NZ_SRYE01000001.1"/>
</dbReference>
<feature type="compositionally biased region" description="Pro residues" evidence="1">
    <location>
        <begin position="284"/>
        <end position="296"/>
    </location>
</feature>
<protein>
    <submittedName>
        <fullName evidence="3">DUF4013 domain-containing protein</fullName>
    </submittedName>
</protein>
<feature type="compositionally biased region" description="Low complexity" evidence="1">
    <location>
        <begin position="297"/>
        <end position="343"/>
    </location>
</feature>
<dbReference type="EMBL" id="SRYE01000001">
    <property type="protein sequence ID" value="TGY63115.1"/>
    <property type="molecule type" value="Genomic_DNA"/>
</dbReference>
<evidence type="ECO:0000256" key="1">
    <source>
        <dbReference type="SAM" id="MobiDB-lite"/>
    </source>
</evidence>
<dbReference type="InterPro" id="IPR025098">
    <property type="entry name" value="DUF4013"/>
</dbReference>
<feature type="transmembrane region" description="Helical" evidence="2">
    <location>
        <begin position="25"/>
        <end position="58"/>
    </location>
</feature>
<feature type="compositionally biased region" description="Acidic residues" evidence="1">
    <location>
        <begin position="385"/>
        <end position="395"/>
    </location>
</feature>
<proteinExistence type="predicted"/>
<feature type="transmembrane region" description="Helical" evidence="2">
    <location>
        <begin position="110"/>
        <end position="132"/>
    </location>
</feature>
<name>A0A4S2F2U5_9ACTN</name>
<feature type="transmembrane region" description="Helical" evidence="2">
    <location>
        <begin position="198"/>
        <end position="219"/>
    </location>
</feature>
<feature type="compositionally biased region" description="Polar residues" evidence="1">
    <location>
        <begin position="346"/>
        <end position="355"/>
    </location>
</feature>
<dbReference type="Pfam" id="PF13197">
    <property type="entry name" value="DUF4013"/>
    <property type="match status" value="1"/>
</dbReference>
<dbReference type="OrthoDB" id="3181212at2"/>
<evidence type="ECO:0000256" key="2">
    <source>
        <dbReference type="SAM" id="Phobius"/>
    </source>
</evidence>
<evidence type="ECO:0000313" key="3">
    <source>
        <dbReference type="EMBL" id="TGY63115.1"/>
    </source>
</evidence>
<feature type="transmembrane region" description="Helical" evidence="2">
    <location>
        <begin position="164"/>
        <end position="186"/>
    </location>
</feature>
<keyword evidence="2" id="KW-1133">Transmembrane helix</keyword>
<feature type="transmembrane region" description="Helical" evidence="2">
    <location>
        <begin position="79"/>
        <end position="104"/>
    </location>
</feature>
<feature type="region of interest" description="Disordered" evidence="1">
    <location>
        <begin position="266"/>
        <end position="411"/>
    </location>
</feature>
<organism evidence="3 4">
    <name type="scientific">Muricaecibacterium torontonense</name>
    <dbReference type="NCBI Taxonomy" id="3032871"/>
    <lineage>
        <taxon>Bacteria</taxon>
        <taxon>Bacillati</taxon>
        <taxon>Actinomycetota</taxon>
        <taxon>Coriobacteriia</taxon>
        <taxon>Coriobacteriales</taxon>
        <taxon>Atopobiaceae</taxon>
        <taxon>Muricaecibacterium</taxon>
    </lineage>
</organism>
<dbReference type="AlphaFoldDB" id="A0A4S2F2U5"/>
<comment type="caution">
    <text evidence="3">The sequence shown here is derived from an EMBL/GenBank/DDBJ whole genome shotgun (WGS) entry which is preliminary data.</text>
</comment>
<evidence type="ECO:0000313" key="4">
    <source>
        <dbReference type="Proteomes" id="UP000310263"/>
    </source>
</evidence>
<reference evidence="3 4" key="1">
    <citation type="submission" date="2019-04" db="EMBL/GenBank/DDBJ databases">
        <title>Microbes associate with the intestines of laboratory mice.</title>
        <authorList>
            <person name="Navarre W."/>
            <person name="Wong E."/>
            <person name="Huang K."/>
            <person name="Tropini C."/>
            <person name="Ng K."/>
            <person name="Yu B."/>
        </authorList>
    </citation>
    <scope>NUCLEOTIDE SEQUENCE [LARGE SCALE GENOMIC DNA]</scope>
    <source>
        <strain evidence="3 4">NM07_P-09</strain>
    </source>
</reference>
<feature type="transmembrane region" description="Helical" evidence="2">
    <location>
        <begin position="231"/>
        <end position="252"/>
    </location>
</feature>
<keyword evidence="2" id="KW-0812">Transmembrane</keyword>
<sequence>MADTTFVNGHYLSRAWRMMTQDKGWLAPMCILALSLYVPIFGALGVAGYGLCWARLTAWGVDAAPKQRGVRVGECIGAGWRAFVISLGWGLLAGIVASALAWMMDFAGTGGSIVLGILLVGLDIFAGLLVLVANLRGCIYQKIGAGFGFSQVWTMFAYDLGGLFRILGIAVLGGLVTAIPLAIAIFSMIPSVMSLLWGAYYSYATNSAALIATSVAGLIQSAMLPMLLASYVANVISVVAMLLVYTAGALWIRQFNVPVWGSPSDPVPLSSGSDPVPTGFYNPYPQPQPASQPQPSPAAQAASQSQAPVSAVAPGQPAAPAEPQPSLAEKPAPQPPVAEEQAAIGPSSSQAQEATPIQLVLDDQPQTDVEADVQEPTVDSHDGREEEADEYEDAPEPPIPGMGRPIADDDEGEIVTPLIVHKEDEEEGGEPEE</sequence>